<keyword evidence="2" id="KW-1185">Reference proteome</keyword>
<dbReference type="RefSeq" id="WP_208076793.1">
    <property type="nucleotide sequence ID" value="NZ_CP071869.1"/>
</dbReference>
<protein>
    <submittedName>
        <fullName evidence="1">Uncharacterized protein</fullName>
    </submittedName>
</protein>
<dbReference type="AlphaFoldDB" id="A0A975CK89"/>
<dbReference type="EMBL" id="CP071869">
    <property type="protein sequence ID" value="QTE21233.1"/>
    <property type="molecule type" value="Genomic_DNA"/>
</dbReference>
<reference evidence="1 2" key="1">
    <citation type="submission" date="2021-03" db="EMBL/GenBank/DDBJ databases">
        <title>Complete genome of Polaribacter_sp.SM13.</title>
        <authorList>
            <person name="Jeong S.W."/>
            <person name="Bae J.W."/>
        </authorList>
    </citation>
    <scope>NUCLEOTIDE SEQUENCE [LARGE SCALE GENOMIC DNA]</scope>
    <source>
        <strain evidence="1 2">SM13</strain>
    </source>
</reference>
<sequence length="182" mass="21279">MNNIPAYKTELISDENKVQYLFESKGNIFIIKAIEYSPFKKQDGKVIYNLGFGDYDFSNGTIIDDINSNNGDMRKVFSTVLNTVPHFFKTHNDDAIWIQGSDSSNEFKEECKVDCKKGCDIENGECKKFNRRIKTYRYYINKNFTNLIREYIIFGYTNEESPTLVQYVPENDYIGILVFKKK</sequence>
<dbReference type="KEGG" id="pcea:J3359_10315"/>
<dbReference type="Pfam" id="PF22028">
    <property type="entry name" value="DUF6934"/>
    <property type="match status" value="1"/>
</dbReference>
<evidence type="ECO:0000313" key="2">
    <source>
        <dbReference type="Proteomes" id="UP000663920"/>
    </source>
</evidence>
<name>A0A975CK89_9FLAO</name>
<dbReference type="Proteomes" id="UP000663920">
    <property type="component" value="Chromosome"/>
</dbReference>
<proteinExistence type="predicted"/>
<evidence type="ECO:0000313" key="1">
    <source>
        <dbReference type="EMBL" id="QTE21233.1"/>
    </source>
</evidence>
<gene>
    <name evidence="1" type="ORF">J3359_10315</name>
</gene>
<dbReference type="InterPro" id="IPR053865">
    <property type="entry name" value="DUF6934"/>
</dbReference>
<organism evidence="1 2">
    <name type="scientific">Polaribacter cellanae</name>
    <dbReference type="NCBI Taxonomy" id="2818493"/>
    <lineage>
        <taxon>Bacteria</taxon>
        <taxon>Pseudomonadati</taxon>
        <taxon>Bacteroidota</taxon>
        <taxon>Flavobacteriia</taxon>
        <taxon>Flavobacteriales</taxon>
        <taxon>Flavobacteriaceae</taxon>
    </lineage>
</organism>
<accession>A0A975CK89</accession>